<protein>
    <recommendedName>
        <fullName evidence="11">Peptidoglycan glycosyltransferase MrdB</fullName>
        <shortName evidence="11">PGT</shortName>
        <ecNumber evidence="11">2.4.99.28</ecNumber>
    </recommendedName>
    <alternativeName>
        <fullName evidence="11">Cell elongation protein RodA</fullName>
    </alternativeName>
    <alternativeName>
        <fullName evidence="11">Cell wall polymerase</fullName>
    </alternativeName>
    <alternativeName>
        <fullName evidence="11">Peptidoglycan polymerase</fullName>
        <shortName evidence="11">PG polymerase</shortName>
    </alternativeName>
</protein>
<evidence type="ECO:0000313" key="12">
    <source>
        <dbReference type="EMBL" id="NVO22489.1"/>
    </source>
</evidence>
<sequence>MSYLEYNVKYVPTGARKILYLNWPLILLITAAASAGFLMLYSVTGGSLRPFAWAQMIRFGMGMFAMLVIAMVPIWFWRNISAVAYGLSVLLLLVVELFGVVGMGAQRWIDIGFMRLQPSELTKITVVMLLAAYYDWLPVNKTSRPLWVFIPVMLIMIPVALVLKQPDLGTALLLMIGGGAVMFMAGVHWAYFGVVITAGVGMVAAVFQSRGTAWQLIKDYQFRRIDTFLNPESDPLGAGYHITQSKIALGSGGWTGKGYMQGTQTRLNFLPEKHTDFIFTTLAEEFGFIGGISLLTIYALIIAFCIATALSNRDRFSSLLTLGIAMTFFLFFAVNMSMVMGLAPVVGVPLPLVSYGGSAMLVLLVAFGLVQSAHVHKQR</sequence>
<reference evidence="14 15" key="1">
    <citation type="submission" date="2020-04" db="EMBL/GenBank/DDBJ databases">
        <title>Donghicola sp., a member of the Rhodobacteraceae family isolated from mangrove forest in Thailand.</title>
        <authorList>
            <person name="Charoenyingcharoen P."/>
            <person name="Yukphan P."/>
        </authorList>
    </citation>
    <scope>NUCLEOTIDE SEQUENCE [LARGE SCALE GENOMIC DNA]</scope>
    <source>
        <strain evidence="12 15">B5-SW-15</strain>
        <strain evidence="13 14">C2-DW-16</strain>
    </source>
</reference>
<evidence type="ECO:0000313" key="13">
    <source>
        <dbReference type="EMBL" id="NVO25919.1"/>
    </source>
</evidence>
<keyword evidence="14" id="KW-1185">Reference proteome</keyword>
<gene>
    <name evidence="11 12" type="primary">rodA</name>
    <name evidence="11" type="synonym">mrdB</name>
    <name evidence="13" type="ORF">HJ526_00675</name>
    <name evidence="12" type="ORF">HJ536_03890</name>
</gene>
<comment type="subcellular location">
    <subcellularLocation>
        <location evidence="11">Cell inner membrane</location>
        <topology evidence="11">Multi-pass membrane protein</topology>
    </subcellularLocation>
    <subcellularLocation>
        <location evidence="1">Membrane</location>
        <topology evidence="1">Multi-pass membrane protein</topology>
    </subcellularLocation>
</comment>
<dbReference type="GO" id="GO:0032153">
    <property type="term" value="C:cell division site"/>
    <property type="evidence" value="ECO:0007669"/>
    <property type="project" value="TreeGrafter"/>
</dbReference>
<feature type="transmembrane region" description="Helical" evidence="11">
    <location>
        <begin position="286"/>
        <end position="307"/>
    </location>
</feature>
<dbReference type="PROSITE" id="PS00428">
    <property type="entry name" value="FTSW_RODA_SPOVE"/>
    <property type="match status" value="1"/>
</dbReference>
<dbReference type="NCBIfam" id="TIGR02210">
    <property type="entry name" value="rodA_shape"/>
    <property type="match status" value="1"/>
</dbReference>
<evidence type="ECO:0000256" key="11">
    <source>
        <dbReference type="HAMAP-Rule" id="MF_02079"/>
    </source>
</evidence>
<dbReference type="InterPro" id="IPR001182">
    <property type="entry name" value="FtsW/RodA"/>
</dbReference>
<evidence type="ECO:0000256" key="9">
    <source>
        <dbReference type="ARBA" id="ARBA00023136"/>
    </source>
</evidence>
<comment type="similarity">
    <text evidence="11">Belongs to the SEDS family. MrdB/RodA subfamily.</text>
</comment>
<evidence type="ECO:0000313" key="14">
    <source>
        <dbReference type="Proteomes" id="UP000523601"/>
    </source>
</evidence>
<dbReference type="InterPro" id="IPR018365">
    <property type="entry name" value="Cell_cycle_FtsW-rel_CS"/>
</dbReference>
<evidence type="ECO:0000256" key="4">
    <source>
        <dbReference type="ARBA" id="ARBA00022679"/>
    </source>
</evidence>
<keyword evidence="6 11" id="KW-0133">Cell shape</keyword>
<dbReference type="AlphaFoldDB" id="A0A850Q829"/>
<dbReference type="EMBL" id="JABCJE010000001">
    <property type="protein sequence ID" value="NVO22489.1"/>
    <property type="molecule type" value="Genomic_DNA"/>
</dbReference>
<dbReference type="Pfam" id="PF01098">
    <property type="entry name" value="FTSW_RODA_SPOVE"/>
    <property type="match status" value="1"/>
</dbReference>
<keyword evidence="11" id="KW-0997">Cell inner membrane</keyword>
<keyword evidence="5 11" id="KW-0812">Transmembrane</keyword>
<evidence type="ECO:0000256" key="8">
    <source>
        <dbReference type="ARBA" id="ARBA00022989"/>
    </source>
</evidence>
<dbReference type="RefSeq" id="WP_176852336.1">
    <property type="nucleotide sequence ID" value="NZ_JABCJD010000001.1"/>
</dbReference>
<proteinExistence type="inferred from homology"/>
<evidence type="ECO:0000256" key="5">
    <source>
        <dbReference type="ARBA" id="ARBA00022692"/>
    </source>
</evidence>
<organism evidence="12 15">
    <name type="scientific">Donghicola mangrovi</name>
    <dbReference type="NCBI Taxonomy" id="2729614"/>
    <lineage>
        <taxon>Bacteria</taxon>
        <taxon>Pseudomonadati</taxon>
        <taxon>Pseudomonadota</taxon>
        <taxon>Alphaproteobacteria</taxon>
        <taxon>Rhodobacterales</taxon>
        <taxon>Roseobacteraceae</taxon>
        <taxon>Donghicola</taxon>
    </lineage>
</organism>
<keyword evidence="9 11" id="KW-0472">Membrane</keyword>
<feature type="transmembrane region" description="Helical" evidence="11">
    <location>
        <begin position="20"/>
        <end position="44"/>
    </location>
</feature>
<evidence type="ECO:0000256" key="6">
    <source>
        <dbReference type="ARBA" id="ARBA00022960"/>
    </source>
</evidence>
<comment type="catalytic activity">
    <reaction evidence="11">
        <text>[GlcNAc-(1-&gt;4)-Mur2Ac(oyl-L-Ala-gamma-D-Glu-L-Lys-D-Ala-D-Ala)](n)-di-trans,octa-cis-undecaprenyl diphosphate + beta-D-GlcNAc-(1-&gt;4)-Mur2Ac(oyl-L-Ala-gamma-D-Glu-L-Lys-D-Ala-D-Ala)-di-trans,octa-cis-undecaprenyl diphosphate = [GlcNAc-(1-&gt;4)-Mur2Ac(oyl-L-Ala-gamma-D-Glu-L-Lys-D-Ala-D-Ala)](n+1)-di-trans,octa-cis-undecaprenyl diphosphate + di-trans,octa-cis-undecaprenyl diphosphate + H(+)</text>
        <dbReference type="Rhea" id="RHEA:23708"/>
        <dbReference type="Rhea" id="RHEA-COMP:9602"/>
        <dbReference type="Rhea" id="RHEA-COMP:9603"/>
        <dbReference type="ChEBI" id="CHEBI:15378"/>
        <dbReference type="ChEBI" id="CHEBI:58405"/>
        <dbReference type="ChEBI" id="CHEBI:60033"/>
        <dbReference type="ChEBI" id="CHEBI:78435"/>
        <dbReference type="EC" id="2.4.99.28"/>
    </reaction>
</comment>
<dbReference type="Proteomes" id="UP000523601">
    <property type="component" value="Unassembled WGS sequence"/>
</dbReference>
<dbReference type="GO" id="GO:0071555">
    <property type="term" value="P:cell wall organization"/>
    <property type="evidence" value="ECO:0007669"/>
    <property type="project" value="UniProtKB-KW"/>
</dbReference>
<evidence type="ECO:0000256" key="7">
    <source>
        <dbReference type="ARBA" id="ARBA00022984"/>
    </source>
</evidence>
<dbReference type="GO" id="GO:0008955">
    <property type="term" value="F:peptidoglycan glycosyltransferase activity"/>
    <property type="evidence" value="ECO:0007669"/>
    <property type="project" value="UniProtKB-UniRule"/>
</dbReference>
<dbReference type="GO" id="GO:0015648">
    <property type="term" value="F:lipid-linked peptidoglycan transporter activity"/>
    <property type="evidence" value="ECO:0007669"/>
    <property type="project" value="TreeGrafter"/>
</dbReference>
<evidence type="ECO:0000256" key="2">
    <source>
        <dbReference type="ARBA" id="ARBA00022475"/>
    </source>
</evidence>
<keyword evidence="4 11" id="KW-0808">Transferase</keyword>
<feature type="transmembrane region" description="Helical" evidence="11">
    <location>
        <begin position="145"/>
        <end position="163"/>
    </location>
</feature>
<dbReference type="EMBL" id="JABCJD010000001">
    <property type="protein sequence ID" value="NVO25919.1"/>
    <property type="molecule type" value="Genomic_DNA"/>
</dbReference>
<dbReference type="PANTHER" id="PTHR30474:SF1">
    <property type="entry name" value="PEPTIDOGLYCAN GLYCOSYLTRANSFERASE MRDB"/>
    <property type="match status" value="1"/>
</dbReference>
<feature type="transmembrane region" description="Helical" evidence="11">
    <location>
        <begin position="352"/>
        <end position="370"/>
    </location>
</feature>
<dbReference type="PANTHER" id="PTHR30474">
    <property type="entry name" value="CELL CYCLE PROTEIN"/>
    <property type="match status" value="1"/>
</dbReference>
<dbReference type="UniPathway" id="UPA00219"/>
<evidence type="ECO:0000256" key="1">
    <source>
        <dbReference type="ARBA" id="ARBA00004141"/>
    </source>
</evidence>
<feature type="transmembrane region" description="Helical" evidence="11">
    <location>
        <begin position="319"/>
        <end position="346"/>
    </location>
</feature>
<keyword evidence="7 11" id="KW-0573">Peptidoglycan synthesis</keyword>
<keyword evidence="3 11" id="KW-0328">Glycosyltransferase</keyword>
<comment type="function">
    <text evidence="11">Peptidoglycan polymerase that is essential for cell wall elongation.</text>
</comment>
<dbReference type="InterPro" id="IPR011923">
    <property type="entry name" value="RodA/MrdB"/>
</dbReference>
<evidence type="ECO:0000256" key="10">
    <source>
        <dbReference type="ARBA" id="ARBA00023316"/>
    </source>
</evidence>
<feature type="transmembrane region" description="Helical" evidence="11">
    <location>
        <begin position="82"/>
        <end position="101"/>
    </location>
</feature>
<dbReference type="GO" id="GO:0008360">
    <property type="term" value="P:regulation of cell shape"/>
    <property type="evidence" value="ECO:0007669"/>
    <property type="project" value="UniProtKB-KW"/>
</dbReference>
<keyword evidence="10 11" id="KW-0961">Cell wall biogenesis/degradation</keyword>
<accession>A0A850Q829</accession>
<feature type="transmembrane region" description="Helical" evidence="11">
    <location>
        <begin position="170"/>
        <end position="192"/>
    </location>
</feature>
<name>A0A850Q829_9RHOB</name>
<keyword evidence="8 11" id="KW-1133">Transmembrane helix</keyword>
<dbReference type="EC" id="2.4.99.28" evidence="11"/>
<feature type="transmembrane region" description="Helical" evidence="11">
    <location>
        <begin position="56"/>
        <end position="76"/>
    </location>
</feature>
<dbReference type="GO" id="GO:0005886">
    <property type="term" value="C:plasma membrane"/>
    <property type="evidence" value="ECO:0007669"/>
    <property type="project" value="UniProtKB-SubCell"/>
</dbReference>
<comment type="caution">
    <text evidence="12">The sequence shown here is derived from an EMBL/GenBank/DDBJ whole genome shotgun (WGS) entry which is preliminary data.</text>
</comment>
<evidence type="ECO:0000256" key="3">
    <source>
        <dbReference type="ARBA" id="ARBA00022676"/>
    </source>
</evidence>
<dbReference type="GO" id="GO:0009252">
    <property type="term" value="P:peptidoglycan biosynthetic process"/>
    <property type="evidence" value="ECO:0007669"/>
    <property type="project" value="UniProtKB-UniRule"/>
</dbReference>
<dbReference type="Proteomes" id="UP000592216">
    <property type="component" value="Unassembled WGS sequence"/>
</dbReference>
<keyword evidence="2 11" id="KW-1003">Cell membrane</keyword>
<comment type="pathway">
    <text evidence="11">Cell wall biogenesis; peptidoglycan biosynthesis.</text>
</comment>
<evidence type="ECO:0000313" key="15">
    <source>
        <dbReference type="Proteomes" id="UP000592216"/>
    </source>
</evidence>
<dbReference type="GO" id="GO:0051301">
    <property type="term" value="P:cell division"/>
    <property type="evidence" value="ECO:0007669"/>
    <property type="project" value="InterPro"/>
</dbReference>
<dbReference type="HAMAP" id="MF_02079">
    <property type="entry name" value="PGT_RodA"/>
    <property type="match status" value="1"/>
</dbReference>